<dbReference type="EC" id="1.16.3.4" evidence="5"/>
<dbReference type="Proteomes" id="UP000010366">
    <property type="component" value="Plasmid pCHA6605.01"/>
</dbReference>
<evidence type="ECO:0000256" key="7">
    <source>
        <dbReference type="ARBA" id="ARBA00042896"/>
    </source>
</evidence>
<name>K9USC9_CHAP6</name>
<evidence type="ECO:0000256" key="6">
    <source>
        <dbReference type="ARBA" id="ARBA00041027"/>
    </source>
</evidence>
<evidence type="ECO:0000313" key="13">
    <source>
        <dbReference type="Proteomes" id="UP000010366"/>
    </source>
</evidence>
<proteinExistence type="inferred from homology"/>
<evidence type="ECO:0000256" key="8">
    <source>
        <dbReference type="ARBA" id="ARBA00043090"/>
    </source>
</evidence>
<dbReference type="PROSITE" id="PS51318">
    <property type="entry name" value="TAT"/>
    <property type="match status" value="1"/>
</dbReference>
<dbReference type="PANTHER" id="PTHR48267">
    <property type="entry name" value="CUPREDOXIN SUPERFAMILY PROTEIN"/>
    <property type="match status" value="1"/>
</dbReference>
<evidence type="ECO:0000259" key="10">
    <source>
        <dbReference type="Pfam" id="PF07731"/>
    </source>
</evidence>
<dbReference type="Gene3D" id="2.60.40.420">
    <property type="entry name" value="Cupredoxins - blue copper proteins"/>
    <property type="match status" value="3"/>
</dbReference>
<dbReference type="GO" id="GO:0005507">
    <property type="term" value="F:copper ion binding"/>
    <property type="evidence" value="ECO:0007669"/>
    <property type="project" value="InterPro"/>
</dbReference>
<accession>K9USC9</accession>
<evidence type="ECO:0000256" key="9">
    <source>
        <dbReference type="ARBA" id="ARBA00048092"/>
    </source>
</evidence>
<comment type="similarity">
    <text evidence="1">Belongs to the multicopper oxidase family.</text>
</comment>
<keyword evidence="12" id="KW-0614">Plasmid</keyword>
<comment type="catalytic activity">
    <reaction evidence="9">
        <text>4 Cu(+) + O2 + 4 H(+) = 4 Cu(2+) + 2 H2O</text>
        <dbReference type="Rhea" id="RHEA:30083"/>
        <dbReference type="ChEBI" id="CHEBI:15377"/>
        <dbReference type="ChEBI" id="CHEBI:15378"/>
        <dbReference type="ChEBI" id="CHEBI:15379"/>
        <dbReference type="ChEBI" id="CHEBI:29036"/>
        <dbReference type="ChEBI" id="CHEBI:49552"/>
        <dbReference type="EC" id="1.16.3.4"/>
    </reaction>
    <physiologicalReaction direction="left-to-right" evidence="9">
        <dbReference type="Rhea" id="RHEA:30084"/>
    </physiologicalReaction>
</comment>
<dbReference type="HOGENOM" id="CLU_009100_2_4_3"/>
<dbReference type="RefSeq" id="WP_015329053.1">
    <property type="nucleotide sequence ID" value="NC_020053.1"/>
</dbReference>
<dbReference type="KEGG" id="cmp:Cha6605_6346"/>
<dbReference type="AlphaFoldDB" id="K9USC9"/>
<dbReference type="InterPro" id="IPR045087">
    <property type="entry name" value="Cu-oxidase_fam"/>
</dbReference>
<dbReference type="InterPro" id="IPR033138">
    <property type="entry name" value="Cu_oxidase_CS"/>
</dbReference>
<dbReference type="CDD" id="cd13852">
    <property type="entry name" value="CuRO_1_McoP_like"/>
    <property type="match status" value="1"/>
</dbReference>
<dbReference type="InterPro" id="IPR011706">
    <property type="entry name" value="Cu-oxidase_C"/>
</dbReference>
<dbReference type="CDD" id="cd13907">
    <property type="entry name" value="CuRO_3_MCO_like_1"/>
    <property type="match status" value="1"/>
</dbReference>
<protein>
    <recommendedName>
        <fullName evidence="6">Multicopper oxidase CueO</fullName>
        <ecNumber evidence="5">1.16.3.4</ecNumber>
    </recommendedName>
    <alternativeName>
        <fullName evidence="7">Copper efflux oxidase</fullName>
    </alternativeName>
    <alternativeName>
        <fullName evidence="8">Cuprous oxidase</fullName>
    </alternativeName>
</protein>
<dbReference type="InterPro" id="IPR011707">
    <property type="entry name" value="Cu-oxidase-like_N"/>
</dbReference>
<reference evidence="12 13" key="1">
    <citation type="submission" date="2012-05" db="EMBL/GenBank/DDBJ databases">
        <title>Noncontiguous Finished plasmid 1 of genome of Chamaesiphon sp. PCC 6605.</title>
        <authorList>
            <consortium name="US DOE Joint Genome Institute"/>
            <person name="Gugger M."/>
            <person name="Coursin T."/>
            <person name="Rippka R."/>
            <person name="Tandeau De Marsac N."/>
            <person name="Huntemann M."/>
            <person name="Wei C.-L."/>
            <person name="Han J."/>
            <person name="Detter J.C."/>
            <person name="Han C."/>
            <person name="Tapia R."/>
            <person name="Chen A."/>
            <person name="Kyrpides N."/>
            <person name="Mavromatis K."/>
            <person name="Markowitz V."/>
            <person name="Szeto E."/>
            <person name="Ivanova N."/>
            <person name="Pagani I."/>
            <person name="Pati A."/>
            <person name="Goodwin L."/>
            <person name="Nordberg H.P."/>
            <person name="Cantor M.N."/>
            <person name="Hua S.X."/>
            <person name="Woyke T."/>
            <person name="Kerfeld C.A."/>
        </authorList>
    </citation>
    <scope>NUCLEOTIDE SEQUENCE [LARGE SCALE GENOMIC DNA]</scope>
    <source>
        <strain evidence="13">ATCC 27169 / PCC 6605</strain>
        <plasmid evidence="13">Plasmid pCHA6605.01</plasmid>
    </source>
</reference>
<feature type="domain" description="Plastocyanin-like" evidence="11">
    <location>
        <begin position="101"/>
        <end position="209"/>
    </location>
</feature>
<evidence type="ECO:0000313" key="12">
    <source>
        <dbReference type="EMBL" id="AFY97169.1"/>
    </source>
</evidence>
<dbReference type="InterPro" id="IPR008972">
    <property type="entry name" value="Cupredoxin"/>
</dbReference>
<gene>
    <name evidence="12" type="ORF">Cha6605_6346</name>
</gene>
<dbReference type="SUPFAM" id="SSF49503">
    <property type="entry name" value="Cupredoxins"/>
    <property type="match status" value="3"/>
</dbReference>
<keyword evidence="4" id="KW-0560">Oxidoreductase</keyword>
<evidence type="ECO:0000256" key="4">
    <source>
        <dbReference type="ARBA" id="ARBA00023002"/>
    </source>
</evidence>
<evidence type="ECO:0000256" key="3">
    <source>
        <dbReference type="ARBA" id="ARBA00022723"/>
    </source>
</evidence>
<organism evidence="12 13">
    <name type="scientific">Chamaesiphon minutus (strain ATCC 27169 / PCC 6605)</name>
    <dbReference type="NCBI Taxonomy" id="1173020"/>
    <lineage>
        <taxon>Bacteria</taxon>
        <taxon>Bacillati</taxon>
        <taxon>Cyanobacteriota</taxon>
        <taxon>Cyanophyceae</taxon>
        <taxon>Gomontiellales</taxon>
        <taxon>Chamaesiphonaceae</taxon>
        <taxon>Chamaesiphon</taxon>
    </lineage>
</organism>
<evidence type="ECO:0000259" key="11">
    <source>
        <dbReference type="Pfam" id="PF07732"/>
    </source>
</evidence>
<dbReference type="PANTHER" id="PTHR48267:SF1">
    <property type="entry name" value="BILIRUBIN OXIDASE"/>
    <property type="match status" value="1"/>
</dbReference>
<keyword evidence="3" id="KW-0479">Metal-binding</keyword>
<dbReference type="OrthoDB" id="9757546at2"/>
<evidence type="ECO:0000256" key="2">
    <source>
        <dbReference type="ARBA" id="ARBA00011245"/>
    </source>
</evidence>
<comment type="subunit">
    <text evidence="2">Monomer.</text>
</comment>
<sequence length="577" mass="62793">MNKNDLPPTGSHQYPLTRRSFIRGGGIASGLILSSGIHSLLSSCSSQSSTTKIPENNTVARTPNPKFIPDLEINLQAAPKTVQILAGEPTQVWSYAATLVKGDPTSLTAIPDSYLGPIIRVQTGQRVRVNFQNNLPQGQTSIVHWHGLILPEDMDGHPRFAIDPGQTYVYEFEVINQAGMNWFHPHPDMLTGQQAYAGLAGLFIVTDPEETALNLPSGAYEVPIVLQDRTLDANNQLLYLGSKIGTPRNSGMGGMGGMSQGNSSQSGNGMGDMSSMMGFLGEQLFVNGKPNFTLSAATRVYRLRILNGSNSRIYKLAWSNGSPLTVIGTDGSLLTQPVQRKYVMLAPGERVDVWADFSKLKVGTELALNSLVFSGAENVGGSSMGGMSSNNAPELGAAMTLFNVKIARTETETLKLPSKLAALPLLRPADATNAAQPRPVELSLQGMKWVMNGQPFEMTTATPQETVKLNSIEQWEIINKLNPGAMMDAKGMAHPIHFHGVKFQVISRQVLPELAAGWQTVKDGYVDEGFKDTVMVMPGERVKLLMKFEKYSGLFTYHCHTLEHEDAGMMRNYRIQG</sequence>
<dbReference type="eggNOG" id="COG2132">
    <property type="taxonomic scope" value="Bacteria"/>
</dbReference>
<dbReference type="EMBL" id="CP003601">
    <property type="protein sequence ID" value="AFY97169.1"/>
    <property type="molecule type" value="Genomic_DNA"/>
</dbReference>
<feature type="domain" description="Plastocyanin-like" evidence="10">
    <location>
        <begin position="439"/>
        <end position="574"/>
    </location>
</feature>
<geneLocation type="plasmid" evidence="12 13">
    <name>pCHA6605.01</name>
</geneLocation>
<evidence type="ECO:0000256" key="5">
    <source>
        <dbReference type="ARBA" id="ARBA00038978"/>
    </source>
</evidence>
<dbReference type="CDD" id="cd13879">
    <property type="entry name" value="CuRO_2_McoP_like"/>
    <property type="match status" value="1"/>
</dbReference>
<dbReference type="Pfam" id="PF07732">
    <property type="entry name" value="Cu-oxidase_3"/>
    <property type="match status" value="1"/>
</dbReference>
<dbReference type="Pfam" id="PF07731">
    <property type="entry name" value="Cu-oxidase_2"/>
    <property type="match status" value="1"/>
</dbReference>
<dbReference type="PROSITE" id="PS00080">
    <property type="entry name" value="MULTICOPPER_OXIDASE2"/>
    <property type="match status" value="1"/>
</dbReference>
<keyword evidence="13" id="KW-1185">Reference proteome</keyword>
<evidence type="ECO:0000256" key="1">
    <source>
        <dbReference type="ARBA" id="ARBA00010609"/>
    </source>
</evidence>
<dbReference type="PROSITE" id="PS00079">
    <property type="entry name" value="MULTICOPPER_OXIDASE1"/>
    <property type="match status" value="1"/>
</dbReference>
<dbReference type="InterPro" id="IPR006311">
    <property type="entry name" value="TAT_signal"/>
</dbReference>
<dbReference type="InterPro" id="IPR002355">
    <property type="entry name" value="Cu_oxidase_Cu_BS"/>
</dbReference>
<dbReference type="PATRIC" id="fig|1173020.3.peg.7271"/>
<dbReference type="GO" id="GO:0016491">
    <property type="term" value="F:oxidoreductase activity"/>
    <property type="evidence" value="ECO:0007669"/>
    <property type="project" value="UniProtKB-KW"/>
</dbReference>